<gene>
    <name evidence="1" type="ORF">TIFTF001_038358</name>
    <name evidence="2" type="ORF">TIFTF001_038365</name>
    <name evidence="3" type="ORF">TIFTF001_038367</name>
    <name evidence="4" type="ORF">TIFTF001_038373</name>
</gene>
<accession>A0AA88E7U4</accession>
<reference evidence="1" key="1">
    <citation type="submission" date="2023-07" db="EMBL/GenBank/DDBJ databases">
        <title>draft genome sequence of fig (Ficus carica).</title>
        <authorList>
            <person name="Takahashi T."/>
            <person name="Nishimura K."/>
        </authorList>
    </citation>
    <scope>NUCLEOTIDE SEQUENCE</scope>
</reference>
<dbReference type="AlphaFoldDB" id="A0AA88E7U4"/>
<dbReference type="EMBL" id="BTGU01000819">
    <property type="protein sequence ID" value="GMN69321.1"/>
    <property type="molecule type" value="Genomic_DNA"/>
</dbReference>
<dbReference type="EMBL" id="BTGU01000816">
    <property type="protein sequence ID" value="GMN69308.1"/>
    <property type="molecule type" value="Genomic_DNA"/>
</dbReference>
<sequence>MMLSSPKEIPLPLSSHCDVVSTNPEPVVKESPCLLNALYGAHSNAATTLLNDSALVVKRLKDTNFAVRDACRDTIGALTGLYLNGGGMGRRQWWGCL</sequence>
<evidence type="ECO:0000313" key="4">
    <source>
        <dbReference type="EMBL" id="GMN69321.1"/>
    </source>
</evidence>
<organism evidence="1 5">
    <name type="scientific">Ficus carica</name>
    <name type="common">Common fig</name>
    <dbReference type="NCBI Taxonomy" id="3494"/>
    <lineage>
        <taxon>Eukaryota</taxon>
        <taxon>Viridiplantae</taxon>
        <taxon>Streptophyta</taxon>
        <taxon>Embryophyta</taxon>
        <taxon>Tracheophyta</taxon>
        <taxon>Spermatophyta</taxon>
        <taxon>Magnoliopsida</taxon>
        <taxon>eudicotyledons</taxon>
        <taxon>Gunneridae</taxon>
        <taxon>Pentapetalae</taxon>
        <taxon>rosids</taxon>
        <taxon>fabids</taxon>
        <taxon>Rosales</taxon>
        <taxon>Moraceae</taxon>
        <taxon>Ficeae</taxon>
        <taxon>Ficus</taxon>
    </lineage>
</organism>
<evidence type="ECO:0000313" key="1">
    <source>
        <dbReference type="EMBL" id="GMN69308.1"/>
    </source>
</evidence>
<proteinExistence type="predicted"/>
<protein>
    <submittedName>
        <fullName evidence="1">Uncharacterized protein</fullName>
    </submittedName>
</protein>
<comment type="caution">
    <text evidence="1">The sequence shown here is derived from an EMBL/GenBank/DDBJ whole genome shotgun (WGS) entry which is preliminary data.</text>
</comment>
<evidence type="ECO:0000313" key="5">
    <source>
        <dbReference type="Proteomes" id="UP001187192"/>
    </source>
</evidence>
<name>A0AA88E7U4_FICCA</name>
<dbReference type="Proteomes" id="UP001187192">
    <property type="component" value="Unassembled WGS sequence"/>
</dbReference>
<evidence type="ECO:0000313" key="3">
    <source>
        <dbReference type="EMBL" id="GMN69316.1"/>
    </source>
</evidence>
<evidence type="ECO:0000313" key="2">
    <source>
        <dbReference type="EMBL" id="GMN69313.1"/>
    </source>
</evidence>
<dbReference type="EMBL" id="BTGU01000817">
    <property type="protein sequence ID" value="GMN69313.1"/>
    <property type="molecule type" value="Genomic_DNA"/>
</dbReference>
<dbReference type="EMBL" id="BTGU01000818">
    <property type="protein sequence ID" value="GMN69316.1"/>
    <property type="molecule type" value="Genomic_DNA"/>
</dbReference>
<keyword evidence="5" id="KW-1185">Reference proteome</keyword>